<feature type="region of interest" description="Disordered" evidence="1">
    <location>
        <begin position="139"/>
        <end position="158"/>
    </location>
</feature>
<feature type="compositionally biased region" description="Basic and acidic residues" evidence="1">
    <location>
        <begin position="513"/>
        <end position="527"/>
    </location>
</feature>
<dbReference type="Proteomes" id="UP000799438">
    <property type="component" value="Unassembled WGS sequence"/>
</dbReference>
<evidence type="ECO:0000313" key="2">
    <source>
        <dbReference type="EMBL" id="KAF2141494.1"/>
    </source>
</evidence>
<dbReference type="GeneID" id="54298101"/>
<reference evidence="2" key="1">
    <citation type="journal article" date="2020" name="Stud. Mycol.">
        <title>101 Dothideomycetes genomes: a test case for predicting lifestyles and emergence of pathogens.</title>
        <authorList>
            <person name="Haridas S."/>
            <person name="Albert R."/>
            <person name="Binder M."/>
            <person name="Bloem J."/>
            <person name="Labutti K."/>
            <person name="Salamov A."/>
            <person name="Andreopoulos B."/>
            <person name="Baker S."/>
            <person name="Barry K."/>
            <person name="Bills G."/>
            <person name="Bluhm B."/>
            <person name="Cannon C."/>
            <person name="Castanera R."/>
            <person name="Culley D."/>
            <person name="Daum C."/>
            <person name="Ezra D."/>
            <person name="Gonzalez J."/>
            <person name="Henrissat B."/>
            <person name="Kuo A."/>
            <person name="Liang C."/>
            <person name="Lipzen A."/>
            <person name="Lutzoni F."/>
            <person name="Magnuson J."/>
            <person name="Mondo S."/>
            <person name="Nolan M."/>
            <person name="Ohm R."/>
            <person name="Pangilinan J."/>
            <person name="Park H.-J."/>
            <person name="Ramirez L."/>
            <person name="Alfaro M."/>
            <person name="Sun H."/>
            <person name="Tritt A."/>
            <person name="Yoshinaga Y."/>
            <person name="Zwiers L.-H."/>
            <person name="Turgeon B."/>
            <person name="Goodwin S."/>
            <person name="Spatafora J."/>
            <person name="Crous P."/>
            <person name="Grigoriev I."/>
        </authorList>
    </citation>
    <scope>NUCLEOTIDE SEQUENCE</scope>
    <source>
        <strain evidence="2">CBS 121167</strain>
    </source>
</reference>
<dbReference type="RefSeq" id="XP_033397207.1">
    <property type="nucleotide sequence ID" value="XM_033540605.1"/>
</dbReference>
<name>A0A6A6BE13_9PEZI</name>
<keyword evidence="3" id="KW-1185">Reference proteome</keyword>
<evidence type="ECO:0008006" key="4">
    <source>
        <dbReference type="Google" id="ProtNLM"/>
    </source>
</evidence>
<evidence type="ECO:0000313" key="3">
    <source>
        <dbReference type="Proteomes" id="UP000799438"/>
    </source>
</evidence>
<gene>
    <name evidence="2" type="ORF">K452DRAFT_288186</name>
</gene>
<feature type="compositionally biased region" description="Acidic residues" evidence="1">
    <location>
        <begin position="502"/>
        <end position="512"/>
    </location>
</feature>
<protein>
    <recommendedName>
        <fullName evidence="4">TLDc domain-containing protein</fullName>
    </recommendedName>
</protein>
<evidence type="ECO:0000256" key="1">
    <source>
        <dbReference type="SAM" id="MobiDB-lite"/>
    </source>
</evidence>
<proteinExistence type="predicted"/>
<feature type="region of interest" description="Disordered" evidence="1">
    <location>
        <begin position="502"/>
        <end position="527"/>
    </location>
</feature>
<accession>A0A6A6BE13</accession>
<sequence>MRRLDENVEEWCCLNDAELQALTKTLSAHNGALSEDQFIKILQHQAGGEEIVPHQVGSLLYNALAYLSRVPFVGSMPPPSSLDEKQLRRAISWLIWDSHRHILVGTAEQSLEITDRDHLRLLFRSLAAAATASLTNDDVDTTAKTSNTDAATATDQEDDTRLSEALDVLYIAQPAILPFVCVRRHEFVPLAWQLMEGRSSRLREVRIPRRTLAALARALLALQLEPAVTGHDEEMERAAWRTVAAMVQDEDKVDENGYVTWEGFEEGFASMPVLLEPLYRVTAQCLFSGLQPHDFNDPLDFTPANEKYSTSIASITHPPIFTHARIAQLNIFFNQSVWFEELKVYHHHTTTLSKPSTNPPTAPASLARILASVDTHGFLLLRGRDAKGTPYIVGIYTPYPSADRASIQPRPYSNSCRCGVFVLEPMVRFHEGVEGIVGWEEEEDEVRFCGGRLVLKKGEEEGSLRVRFRTGRVRRGDGDDAAASEGVQTEMEVEVESVEIWGYEEEEDEEEKVEEKVEEKRDEKEKE</sequence>
<dbReference type="AlphaFoldDB" id="A0A6A6BE13"/>
<organism evidence="2 3">
    <name type="scientific">Aplosporella prunicola CBS 121167</name>
    <dbReference type="NCBI Taxonomy" id="1176127"/>
    <lineage>
        <taxon>Eukaryota</taxon>
        <taxon>Fungi</taxon>
        <taxon>Dikarya</taxon>
        <taxon>Ascomycota</taxon>
        <taxon>Pezizomycotina</taxon>
        <taxon>Dothideomycetes</taxon>
        <taxon>Dothideomycetes incertae sedis</taxon>
        <taxon>Botryosphaeriales</taxon>
        <taxon>Aplosporellaceae</taxon>
        <taxon>Aplosporella</taxon>
    </lineage>
</organism>
<dbReference type="EMBL" id="ML995487">
    <property type="protein sequence ID" value="KAF2141494.1"/>
    <property type="molecule type" value="Genomic_DNA"/>
</dbReference>